<dbReference type="GO" id="GO:0019509">
    <property type="term" value="P:L-methionine salvage from methylthioadenosine"/>
    <property type="evidence" value="ECO:0007669"/>
    <property type="project" value="UniProtKB-UniRule"/>
</dbReference>
<proteinExistence type="inferred from homology"/>
<dbReference type="Pfam" id="PF12710">
    <property type="entry name" value="HAD"/>
    <property type="match status" value="1"/>
</dbReference>
<dbReference type="EC" id="3.1.3.87" evidence="4 5"/>
<sequence>MSKPIIICDFDGTITNNDNIIAIMKKFAPPEWDVLKDDVLSQRISVREGVGKMFQLIPSELKYDMIQYLLFTAQLRDGFRDFVQFTEEEKIPLYIVSGGIDFFVHPLLNGLVDRSRVYCNEGDFSGETIEILWPNTCDAQCSNDCGCCKPSLIRKLANPGQEVIVIGDSVTDLEASKLADFVFARDFLLEKCKSLDLPHQEFATFFDVIDGLKEKQEAVS</sequence>
<comment type="catalytic activity">
    <reaction evidence="4">
        <text>2-hydroxy-5-methylsulfanyl-3-oxopent-1-enyl phosphate + H2O = 1,2-dihydroxy-5-(methylsulfanyl)pent-1-en-3-one + phosphate</text>
        <dbReference type="Rhea" id="RHEA:14481"/>
        <dbReference type="ChEBI" id="CHEBI:15377"/>
        <dbReference type="ChEBI" id="CHEBI:43474"/>
        <dbReference type="ChEBI" id="CHEBI:49252"/>
        <dbReference type="ChEBI" id="CHEBI:59505"/>
        <dbReference type="EC" id="3.1.3.87"/>
    </reaction>
</comment>
<evidence type="ECO:0000313" key="7">
    <source>
        <dbReference type="Proteomes" id="UP000441585"/>
    </source>
</evidence>
<dbReference type="InterPro" id="IPR050849">
    <property type="entry name" value="HAD-like_hydrolase_phosphatase"/>
</dbReference>
<evidence type="ECO:0000256" key="3">
    <source>
        <dbReference type="ARBA" id="ARBA00023167"/>
    </source>
</evidence>
<dbReference type="InterPro" id="IPR017718">
    <property type="entry name" value="HAD-SF_hydro_IB_MtnX"/>
</dbReference>
<dbReference type="InterPro" id="IPR036412">
    <property type="entry name" value="HAD-like_sf"/>
</dbReference>
<keyword evidence="3 4" id="KW-0486">Methionine biosynthesis</keyword>
<evidence type="ECO:0000313" key="6">
    <source>
        <dbReference type="EMBL" id="MRX53261.1"/>
    </source>
</evidence>
<dbReference type="Gene3D" id="3.40.50.1000">
    <property type="entry name" value="HAD superfamily/HAD-like"/>
    <property type="match status" value="1"/>
</dbReference>
<evidence type="ECO:0000256" key="4">
    <source>
        <dbReference type="HAMAP-Rule" id="MF_01680"/>
    </source>
</evidence>
<dbReference type="PANTHER" id="PTHR28181">
    <property type="entry name" value="UPF0655 PROTEIN YCR015C"/>
    <property type="match status" value="1"/>
</dbReference>
<dbReference type="SUPFAM" id="SSF56784">
    <property type="entry name" value="HAD-like"/>
    <property type="match status" value="1"/>
</dbReference>
<dbReference type="RefSeq" id="WP_070876003.1">
    <property type="nucleotide sequence ID" value="NZ_CAJFZX010000008.1"/>
</dbReference>
<comment type="pathway">
    <text evidence="4">Amino-acid biosynthesis; L-methionine biosynthesis via salvage pathway; L-methionine from S-methyl-5-thio-alpha-D-ribose 1-phosphate: step 4/6.</text>
</comment>
<dbReference type="CDD" id="cd07524">
    <property type="entry name" value="HAD_Pase"/>
    <property type="match status" value="1"/>
</dbReference>
<keyword evidence="1 4" id="KW-0028">Amino-acid biosynthesis</keyword>
<dbReference type="InterPro" id="IPR023214">
    <property type="entry name" value="HAD_sf"/>
</dbReference>
<dbReference type="UniPathway" id="UPA00904">
    <property type="reaction ID" value="UER00877"/>
</dbReference>
<dbReference type="GO" id="GO:0043716">
    <property type="term" value="F:2-hydroxy-3-keto-5-methylthiopentenyl-1-phosphate phosphatase activity"/>
    <property type="evidence" value="ECO:0007669"/>
    <property type="project" value="UniProtKB-UniRule"/>
</dbReference>
<reference evidence="6 7" key="1">
    <citation type="submission" date="2019-11" db="EMBL/GenBank/DDBJ databases">
        <title>Bacillus idriensis genome.</title>
        <authorList>
            <person name="Konopka E.N."/>
            <person name="Newman J.D."/>
        </authorList>
    </citation>
    <scope>NUCLEOTIDE SEQUENCE [LARGE SCALE GENOMIC DNA]</scope>
    <source>
        <strain evidence="6 7">DSM 19097</strain>
    </source>
</reference>
<organism evidence="6 7">
    <name type="scientific">Metabacillus idriensis</name>
    <dbReference type="NCBI Taxonomy" id="324768"/>
    <lineage>
        <taxon>Bacteria</taxon>
        <taxon>Bacillati</taxon>
        <taxon>Bacillota</taxon>
        <taxon>Bacilli</taxon>
        <taxon>Bacillales</taxon>
        <taxon>Bacillaceae</taxon>
        <taxon>Metabacillus</taxon>
    </lineage>
</organism>
<gene>
    <name evidence="4" type="primary">mtnX</name>
    <name evidence="6" type="ORF">GJU41_04705</name>
</gene>
<dbReference type="NCBIfam" id="TIGR01488">
    <property type="entry name" value="HAD-SF-IB"/>
    <property type="match status" value="1"/>
</dbReference>
<comment type="function">
    <text evidence="4">Dephosphorylates 2-hydroxy-3-keto-5-methylthiopentenyl-1-phosphate (HK-MTPenyl-1-P) yielding 1,2-dihydroxy-3-keto-5-methylthiopentene (DHK-MTPene).</text>
</comment>
<dbReference type="AlphaFoldDB" id="A0A6I2MA01"/>
<dbReference type="NCBIfam" id="NF007103">
    <property type="entry name" value="PRK09552.1"/>
    <property type="match status" value="1"/>
</dbReference>
<comment type="similarity">
    <text evidence="4">Belongs to the HAD-like hydrolase superfamily. MtnX family.</text>
</comment>
<dbReference type="EMBL" id="WKKF01000001">
    <property type="protein sequence ID" value="MRX53261.1"/>
    <property type="molecule type" value="Genomic_DNA"/>
</dbReference>
<dbReference type="InterPro" id="IPR006384">
    <property type="entry name" value="HAD_hydro_PyrdxlP_Pase-like"/>
</dbReference>
<evidence type="ECO:0000256" key="5">
    <source>
        <dbReference type="NCBIfam" id="TIGR03333"/>
    </source>
</evidence>
<accession>A0A6I2MA01</accession>
<keyword evidence="2 4" id="KW-0378">Hydrolase</keyword>
<evidence type="ECO:0000256" key="1">
    <source>
        <dbReference type="ARBA" id="ARBA00022605"/>
    </source>
</evidence>
<dbReference type="HAMAP" id="MF_01680">
    <property type="entry name" value="Salvage_MtnX"/>
    <property type="match status" value="1"/>
</dbReference>
<dbReference type="NCBIfam" id="TIGR01489">
    <property type="entry name" value="DKMTPPase-SF"/>
    <property type="match status" value="1"/>
</dbReference>
<dbReference type="Gene3D" id="3.90.1470.20">
    <property type="match status" value="1"/>
</dbReference>
<dbReference type="PANTHER" id="PTHR28181:SF2">
    <property type="entry name" value="PHOSPHORIC MONOESTER HYDROLASE"/>
    <property type="match status" value="1"/>
</dbReference>
<dbReference type="NCBIfam" id="TIGR03333">
    <property type="entry name" value="salvage_mtnX"/>
    <property type="match status" value="1"/>
</dbReference>
<name>A0A6I2MA01_9BACI</name>
<comment type="caution">
    <text evidence="6">The sequence shown here is derived from an EMBL/GenBank/DDBJ whole genome shotgun (WGS) entry which is preliminary data.</text>
</comment>
<evidence type="ECO:0000256" key="2">
    <source>
        <dbReference type="ARBA" id="ARBA00022801"/>
    </source>
</evidence>
<keyword evidence="7" id="KW-1185">Reference proteome</keyword>
<protein>
    <recommendedName>
        <fullName evidence="4 5">2-hydroxy-3-keto-5-methylthiopentenyl-1-phosphate phosphatase</fullName>
        <shortName evidence="4">HK-MTPenyl-1-P phosphatase</shortName>
        <ecNumber evidence="4 5">3.1.3.87</ecNumber>
    </recommendedName>
</protein>
<dbReference type="Proteomes" id="UP000441585">
    <property type="component" value="Unassembled WGS sequence"/>
</dbReference>